<gene>
    <name evidence="8" type="ORF">GCM10008174_26240</name>
</gene>
<dbReference type="InterPro" id="IPR014776">
    <property type="entry name" value="4pyrrole_Mease_sub2"/>
</dbReference>
<dbReference type="EMBL" id="BSFL01000003">
    <property type="protein sequence ID" value="GLK80883.1"/>
    <property type="molecule type" value="Genomic_DNA"/>
</dbReference>
<dbReference type="GO" id="GO:0043819">
    <property type="term" value="F:precorrin-6A synthase (deacetylating) activity"/>
    <property type="evidence" value="ECO:0007669"/>
    <property type="project" value="UniProtKB-EC"/>
</dbReference>
<dbReference type="InterPro" id="IPR014777">
    <property type="entry name" value="4pyrrole_Mease_sub1"/>
</dbReference>
<evidence type="ECO:0000313" key="9">
    <source>
        <dbReference type="Proteomes" id="UP001143309"/>
    </source>
</evidence>
<comment type="caution">
    <text evidence="8">The sequence shown here is derived from an EMBL/GenBank/DDBJ whole genome shotgun (WGS) entry which is preliminary data.</text>
</comment>
<organism evidence="8 9">
    <name type="scientific">Methylopila turkensis</name>
    <dbReference type="NCBI Taxonomy" id="1437816"/>
    <lineage>
        <taxon>Bacteria</taxon>
        <taxon>Pseudomonadati</taxon>
        <taxon>Pseudomonadota</taxon>
        <taxon>Alphaproteobacteria</taxon>
        <taxon>Hyphomicrobiales</taxon>
        <taxon>Methylopilaceae</taxon>
        <taxon>Methylopila</taxon>
    </lineage>
</organism>
<comment type="pathway">
    <text evidence="1">Cofactor biosynthesis; adenosylcobalamin biosynthesis.</text>
</comment>
<dbReference type="PIRSF" id="PIRSF036525">
    <property type="entry name" value="CobF"/>
    <property type="match status" value="1"/>
</dbReference>
<dbReference type="PANTHER" id="PTHR43467:SF1">
    <property type="entry name" value="PRECORRIN-6A SYNTHASE [DEACETYLATING]"/>
    <property type="match status" value="1"/>
</dbReference>
<comment type="function">
    <text evidence="6">Catalyzes the methylation of C-1 in precorrin-5 and the subsequent extrusion of acetic acid from the resulting intermediate to form cobalt-precorrin-6A.</text>
</comment>
<comment type="catalytic activity">
    <reaction evidence="6">
        <text>precorrin-5 + S-adenosyl-L-methionine + H2O = precorrin-6A + acetate + S-adenosyl-L-homocysteine + 2 H(+)</text>
        <dbReference type="Rhea" id="RHEA:18261"/>
        <dbReference type="ChEBI" id="CHEBI:15377"/>
        <dbReference type="ChEBI" id="CHEBI:15378"/>
        <dbReference type="ChEBI" id="CHEBI:30089"/>
        <dbReference type="ChEBI" id="CHEBI:57856"/>
        <dbReference type="ChEBI" id="CHEBI:59789"/>
        <dbReference type="ChEBI" id="CHEBI:77871"/>
        <dbReference type="ChEBI" id="CHEBI:77872"/>
        <dbReference type="EC" id="2.1.1.152"/>
    </reaction>
</comment>
<keyword evidence="4 6" id="KW-0808">Transferase</keyword>
<protein>
    <recommendedName>
        <fullName evidence="6">Precorrin-6A synthase [deacetylating]</fullName>
        <ecNumber evidence="6">2.1.1.152</ecNumber>
    </recommendedName>
</protein>
<sequence>MTKRIKIIGIGAGDPNHLTVQAIDALNEVDVFFLMDKGPSKDKLIAIRREICRRFIRPDRAHRFVDAASPERERDAADYAASIDDLNARKQVVFERLIADELGDGECGGFLTWGDPALYDSTIRIVGEIADSGRHRIEWEVIPGVTSLQALAAKHRTTLNTVGRAVEITTGRRLKGFSEDADTIAVMLDAEHAYRRLEGDDVDIYWGAYVGTEDEILVSGRLSDVADEIERVRNEARARHGWIMDSYLLRKRSPET</sequence>
<dbReference type="InterPro" id="IPR035996">
    <property type="entry name" value="4pyrrol_Methylase_sf"/>
</dbReference>
<dbReference type="Gene3D" id="3.30.950.10">
    <property type="entry name" value="Methyltransferase, Cobalt-precorrin-4 Transmethylase, Domain 2"/>
    <property type="match status" value="1"/>
</dbReference>
<name>A0A9W6JR23_9HYPH</name>
<dbReference type="SUPFAM" id="SSF53790">
    <property type="entry name" value="Tetrapyrrole methylase"/>
    <property type="match status" value="1"/>
</dbReference>
<evidence type="ECO:0000256" key="1">
    <source>
        <dbReference type="ARBA" id="ARBA00004953"/>
    </source>
</evidence>
<evidence type="ECO:0000313" key="8">
    <source>
        <dbReference type="EMBL" id="GLK80883.1"/>
    </source>
</evidence>
<keyword evidence="2" id="KW-0169">Cobalamin biosynthesis</keyword>
<keyword evidence="9" id="KW-1185">Reference proteome</keyword>
<accession>A0A9W6JR23</accession>
<proteinExistence type="predicted"/>
<dbReference type="Pfam" id="PF00590">
    <property type="entry name" value="TP_methylase"/>
    <property type="match status" value="1"/>
</dbReference>
<dbReference type="EC" id="2.1.1.152" evidence="6"/>
<dbReference type="GO" id="GO:0009236">
    <property type="term" value="P:cobalamin biosynthetic process"/>
    <property type="evidence" value="ECO:0007669"/>
    <property type="project" value="UniProtKB-KW"/>
</dbReference>
<reference evidence="8" key="1">
    <citation type="journal article" date="2014" name="Int. J. Syst. Evol. Microbiol.">
        <title>Complete genome sequence of Corynebacterium casei LMG S-19264T (=DSM 44701T), isolated from a smear-ripened cheese.</title>
        <authorList>
            <consortium name="US DOE Joint Genome Institute (JGI-PGF)"/>
            <person name="Walter F."/>
            <person name="Albersmeier A."/>
            <person name="Kalinowski J."/>
            <person name="Ruckert C."/>
        </authorList>
    </citation>
    <scope>NUCLEOTIDE SEQUENCE</scope>
    <source>
        <strain evidence="8">VKM B-2748</strain>
    </source>
</reference>
<dbReference type="InterPro" id="IPR000878">
    <property type="entry name" value="4pyrrol_Mease"/>
</dbReference>
<dbReference type="Gene3D" id="3.40.1010.10">
    <property type="entry name" value="Cobalt-precorrin-4 Transmethylase, Domain 1"/>
    <property type="match status" value="1"/>
</dbReference>
<dbReference type="RefSeq" id="WP_271201363.1">
    <property type="nucleotide sequence ID" value="NZ_BSFL01000003.1"/>
</dbReference>
<dbReference type="GO" id="GO:0032259">
    <property type="term" value="P:methylation"/>
    <property type="evidence" value="ECO:0007669"/>
    <property type="project" value="UniProtKB-KW"/>
</dbReference>
<dbReference type="PANTHER" id="PTHR43467">
    <property type="entry name" value="COBALT-PRECORRIN-2 C(20)-METHYLTRANSFERASE"/>
    <property type="match status" value="1"/>
</dbReference>
<feature type="domain" description="Tetrapyrrole methylase" evidence="7">
    <location>
        <begin position="5"/>
        <end position="225"/>
    </location>
</feature>
<dbReference type="AlphaFoldDB" id="A0A9W6JR23"/>
<dbReference type="CDD" id="cd11643">
    <property type="entry name" value="Precorrin-6A-synthase"/>
    <property type="match status" value="1"/>
</dbReference>
<dbReference type="Proteomes" id="UP001143309">
    <property type="component" value="Unassembled WGS sequence"/>
</dbReference>
<keyword evidence="5 6" id="KW-0949">S-adenosyl-L-methionine</keyword>
<evidence type="ECO:0000256" key="3">
    <source>
        <dbReference type="ARBA" id="ARBA00022603"/>
    </source>
</evidence>
<dbReference type="NCBIfam" id="TIGR02434">
    <property type="entry name" value="CobF"/>
    <property type="match status" value="1"/>
</dbReference>
<evidence type="ECO:0000259" key="7">
    <source>
        <dbReference type="Pfam" id="PF00590"/>
    </source>
</evidence>
<evidence type="ECO:0000256" key="2">
    <source>
        <dbReference type="ARBA" id="ARBA00022573"/>
    </source>
</evidence>
<keyword evidence="3 6" id="KW-0489">Methyltransferase</keyword>
<evidence type="ECO:0000256" key="5">
    <source>
        <dbReference type="ARBA" id="ARBA00022691"/>
    </source>
</evidence>
<dbReference type="InterPro" id="IPR012797">
    <property type="entry name" value="CobF"/>
</dbReference>
<evidence type="ECO:0000256" key="6">
    <source>
        <dbReference type="PIRNR" id="PIRNR036525"/>
    </source>
</evidence>
<evidence type="ECO:0000256" key="4">
    <source>
        <dbReference type="ARBA" id="ARBA00022679"/>
    </source>
</evidence>
<reference evidence="8" key="2">
    <citation type="submission" date="2023-01" db="EMBL/GenBank/DDBJ databases">
        <authorList>
            <person name="Sun Q."/>
            <person name="Evtushenko L."/>
        </authorList>
    </citation>
    <scope>NUCLEOTIDE SEQUENCE</scope>
    <source>
        <strain evidence="8">VKM B-2748</strain>
    </source>
</reference>